<feature type="transmembrane region" description="Helical" evidence="6">
    <location>
        <begin position="127"/>
        <end position="149"/>
    </location>
</feature>
<dbReference type="Proteomes" id="UP000006377">
    <property type="component" value="Chromosome"/>
</dbReference>
<dbReference type="GO" id="GO:0016020">
    <property type="term" value="C:membrane"/>
    <property type="evidence" value="ECO:0007669"/>
    <property type="project" value="UniProtKB-SubCell"/>
</dbReference>
<dbReference type="STRING" id="402881.Plav_2687"/>
<comment type="subcellular location">
    <subcellularLocation>
        <location evidence="1">Membrane</location>
        <topology evidence="1">Multi-pass membrane protein</topology>
    </subcellularLocation>
</comment>
<feature type="transmembrane region" description="Helical" evidence="6">
    <location>
        <begin position="432"/>
        <end position="453"/>
    </location>
</feature>
<keyword evidence="9" id="KW-1185">Reference proteome</keyword>
<feature type="domain" description="Major facilitator superfamily (MFS) profile" evidence="7">
    <location>
        <begin position="35"/>
        <end position="456"/>
    </location>
</feature>
<feature type="transmembrane region" description="Helical" evidence="6">
    <location>
        <begin position="269"/>
        <end position="290"/>
    </location>
</feature>
<evidence type="ECO:0000259" key="7">
    <source>
        <dbReference type="PROSITE" id="PS50850"/>
    </source>
</evidence>
<dbReference type="InterPro" id="IPR036259">
    <property type="entry name" value="MFS_trans_sf"/>
</dbReference>
<name>A7HWL2_PARL1</name>
<reference evidence="8 9" key="1">
    <citation type="journal article" date="2011" name="Stand. Genomic Sci.">
        <title>Complete genome sequence of Parvibaculum lavamentivorans type strain (DS-1(T)).</title>
        <authorList>
            <person name="Schleheck D."/>
            <person name="Weiss M."/>
            <person name="Pitluck S."/>
            <person name="Bruce D."/>
            <person name="Land M.L."/>
            <person name="Han S."/>
            <person name="Saunders E."/>
            <person name="Tapia R."/>
            <person name="Detter C."/>
            <person name="Brettin T."/>
            <person name="Han J."/>
            <person name="Woyke T."/>
            <person name="Goodwin L."/>
            <person name="Pennacchio L."/>
            <person name="Nolan M."/>
            <person name="Cook A.M."/>
            <person name="Kjelleberg S."/>
            <person name="Thomas T."/>
        </authorList>
    </citation>
    <scope>NUCLEOTIDE SEQUENCE [LARGE SCALE GENOMIC DNA]</scope>
    <source>
        <strain evidence="9">DS-1 / DSM 13023 / NCIMB 13966</strain>
    </source>
</reference>
<proteinExistence type="predicted"/>
<gene>
    <name evidence="8" type="ordered locus">Plav_2687</name>
</gene>
<keyword evidence="2" id="KW-0813">Transport</keyword>
<dbReference type="eggNOG" id="COG2271">
    <property type="taxonomic scope" value="Bacteria"/>
</dbReference>
<evidence type="ECO:0000256" key="3">
    <source>
        <dbReference type="ARBA" id="ARBA00022692"/>
    </source>
</evidence>
<dbReference type="RefSeq" id="WP_012111610.1">
    <property type="nucleotide sequence ID" value="NC_009719.1"/>
</dbReference>
<feature type="transmembrane region" description="Helical" evidence="6">
    <location>
        <begin position="161"/>
        <end position="186"/>
    </location>
</feature>
<feature type="transmembrane region" description="Helical" evidence="6">
    <location>
        <begin position="29"/>
        <end position="48"/>
    </location>
</feature>
<feature type="transmembrane region" description="Helical" evidence="6">
    <location>
        <begin position="72"/>
        <end position="90"/>
    </location>
</feature>
<evidence type="ECO:0000256" key="2">
    <source>
        <dbReference type="ARBA" id="ARBA00022448"/>
    </source>
</evidence>
<feature type="transmembrane region" description="Helical" evidence="6">
    <location>
        <begin position="302"/>
        <end position="322"/>
    </location>
</feature>
<evidence type="ECO:0000256" key="4">
    <source>
        <dbReference type="ARBA" id="ARBA00022989"/>
    </source>
</evidence>
<dbReference type="Gene3D" id="1.20.1250.20">
    <property type="entry name" value="MFS general substrate transporter like domains"/>
    <property type="match status" value="1"/>
</dbReference>
<dbReference type="HOGENOM" id="CLU_001265_5_12_5"/>
<evidence type="ECO:0000256" key="1">
    <source>
        <dbReference type="ARBA" id="ARBA00004141"/>
    </source>
</evidence>
<dbReference type="OrthoDB" id="6057322at2"/>
<dbReference type="PROSITE" id="PS50850">
    <property type="entry name" value="MFS"/>
    <property type="match status" value="1"/>
</dbReference>
<feature type="transmembrane region" description="Helical" evidence="6">
    <location>
        <begin position="201"/>
        <end position="224"/>
    </location>
</feature>
<dbReference type="SUPFAM" id="SSF103473">
    <property type="entry name" value="MFS general substrate transporter"/>
    <property type="match status" value="1"/>
</dbReference>
<feature type="transmembrane region" description="Helical" evidence="6">
    <location>
        <begin position="396"/>
        <end position="420"/>
    </location>
</feature>
<dbReference type="Pfam" id="PF07690">
    <property type="entry name" value="MFS_1"/>
    <property type="match status" value="1"/>
</dbReference>
<dbReference type="PRINTS" id="PR01036">
    <property type="entry name" value="TCRTETB"/>
</dbReference>
<keyword evidence="4 6" id="KW-1133">Transmembrane helix</keyword>
<evidence type="ECO:0000256" key="5">
    <source>
        <dbReference type="ARBA" id="ARBA00023136"/>
    </source>
</evidence>
<protein>
    <submittedName>
        <fullName evidence="8">Major facilitator superfamily MFS_1</fullName>
    </submittedName>
</protein>
<keyword evidence="3 6" id="KW-0812">Transmembrane</keyword>
<evidence type="ECO:0000256" key="6">
    <source>
        <dbReference type="SAM" id="Phobius"/>
    </source>
</evidence>
<feature type="transmembrane region" description="Helical" evidence="6">
    <location>
        <begin position="361"/>
        <end position="384"/>
    </location>
</feature>
<feature type="transmembrane region" description="Helical" evidence="6">
    <location>
        <begin position="334"/>
        <end position="355"/>
    </location>
</feature>
<dbReference type="KEGG" id="pla:Plav_2687"/>
<organism evidence="8 9">
    <name type="scientific">Parvibaculum lavamentivorans (strain DS-1 / DSM 13023 / NCIMB 13966)</name>
    <dbReference type="NCBI Taxonomy" id="402881"/>
    <lineage>
        <taxon>Bacteria</taxon>
        <taxon>Pseudomonadati</taxon>
        <taxon>Pseudomonadota</taxon>
        <taxon>Alphaproteobacteria</taxon>
        <taxon>Hyphomicrobiales</taxon>
        <taxon>Parvibaculaceae</taxon>
        <taxon>Parvibaculum</taxon>
    </lineage>
</organism>
<dbReference type="AlphaFoldDB" id="A7HWL2"/>
<dbReference type="PANTHER" id="PTHR23505">
    <property type="entry name" value="SPINSTER"/>
    <property type="match status" value="1"/>
</dbReference>
<feature type="transmembrane region" description="Helical" evidence="6">
    <location>
        <begin position="102"/>
        <end position="121"/>
    </location>
</feature>
<dbReference type="PANTHER" id="PTHR23505:SF79">
    <property type="entry name" value="PROTEIN SPINSTER"/>
    <property type="match status" value="1"/>
</dbReference>
<dbReference type="InterPro" id="IPR020846">
    <property type="entry name" value="MFS_dom"/>
</dbReference>
<evidence type="ECO:0000313" key="8">
    <source>
        <dbReference type="EMBL" id="ABS64295.1"/>
    </source>
</evidence>
<sequence>MAEIDVAAEVEESLHHPAKEEAEKPYPKAIYGWYVVGILVLAYTFSFIDRQILSLLVGPIKRDLAISDTQMSLLQGFAFAAFYCVAGLPIGRLVDRYHRVNIIALGVFVWSLMTALCGTARSFLMLFVFRAGVGVGEAALSPAAYSIIADYFPPKRLGFALGVYGMGVYIGAGLALIIGAAVIALVSEGGSATLPLIGEIYAWQITFLVVGLPGILVALWVWTLREPVRRGHVRQETGADGISRRVEVPVKEVFEYMGKNWRTIVPLNLCYALSAMMAYGVAAWIPTLFVRTHGWTYPEAGFWYGLVIVIFGTTGVIAGGWTGDFLTGKGIRNGRMMVCAFTGLAAFPFSIAYPLVDDPWIALLLLCPSTFFATFTTGAGPSALQELMPNQMRGFASAILIFVVTIIGLGLGPTSIALVTDYVYGDEAMLRYSLAVVPAIVLTLAIVAGFLGLKPYLASLDYLKHWSTQNEK</sequence>
<evidence type="ECO:0000313" key="9">
    <source>
        <dbReference type="Proteomes" id="UP000006377"/>
    </source>
</evidence>
<dbReference type="InterPro" id="IPR044770">
    <property type="entry name" value="MFS_spinster-like"/>
</dbReference>
<keyword evidence="5 6" id="KW-0472">Membrane</keyword>
<accession>A7HWL2</accession>
<dbReference type="CDD" id="cd17328">
    <property type="entry name" value="MFS_spinster_like"/>
    <property type="match status" value="1"/>
</dbReference>
<dbReference type="GO" id="GO:0022857">
    <property type="term" value="F:transmembrane transporter activity"/>
    <property type="evidence" value="ECO:0007669"/>
    <property type="project" value="InterPro"/>
</dbReference>
<dbReference type="InterPro" id="IPR011701">
    <property type="entry name" value="MFS"/>
</dbReference>
<dbReference type="EMBL" id="CP000774">
    <property type="protein sequence ID" value="ABS64295.1"/>
    <property type="molecule type" value="Genomic_DNA"/>
</dbReference>